<keyword evidence="5" id="KW-0548">Nucleotidyltransferase</keyword>
<dbReference type="Proteomes" id="UP001292216">
    <property type="component" value="Unassembled WGS sequence"/>
</dbReference>
<dbReference type="PROSITE" id="PS50887">
    <property type="entry name" value="GGDEF"/>
    <property type="match status" value="1"/>
</dbReference>
<evidence type="ECO:0000259" key="4">
    <source>
        <dbReference type="PROSITE" id="PS50887"/>
    </source>
</evidence>
<dbReference type="SMART" id="SM00267">
    <property type="entry name" value="GGDEF"/>
    <property type="match status" value="1"/>
</dbReference>
<dbReference type="SMART" id="SM00086">
    <property type="entry name" value="PAC"/>
    <property type="match status" value="1"/>
</dbReference>
<protein>
    <submittedName>
        <fullName evidence="5">Diguanylate cyclase</fullName>
        <ecNumber evidence="5">2.7.7.65</ecNumber>
    </submittedName>
</protein>
<dbReference type="NCBIfam" id="TIGR00229">
    <property type="entry name" value="sensory_box"/>
    <property type="match status" value="1"/>
</dbReference>
<feature type="domain" description="GGDEF" evidence="4">
    <location>
        <begin position="323"/>
        <end position="454"/>
    </location>
</feature>
<dbReference type="Pfam" id="PF00990">
    <property type="entry name" value="GGDEF"/>
    <property type="match status" value="1"/>
</dbReference>
<evidence type="ECO:0000259" key="3">
    <source>
        <dbReference type="PROSITE" id="PS50113"/>
    </source>
</evidence>
<dbReference type="InterPro" id="IPR000160">
    <property type="entry name" value="GGDEF_dom"/>
</dbReference>
<dbReference type="InterPro" id="IPR052163">
    <property type="entry name" value="DGC-Regulatory_Protein"/>
</dbReference>
<dbReference type="Gene3D" id="2.10.70.100">
    <property type="match status" value="1"/>
</dbReference>
<dbReference type="SUPFAM" id="SSF55785">
    <property type="entry name" value="PYP-like sensor domain (PAS domain)"/>
    <property type="match status" value="1"/>
</dbReference>
<keyword evidence="5" id="KW-0808">Transferase</keyword>
<sequence length="461" mass="51996">MNAHQIHNKNIWMLKLLVGLFVVASVLQMLVHRHVEVAQPILGASLLLVLAGFVIRRRWPRLTMILTLVMLFIYLNVMVFTDLSVTSYIFLGLLPLLSLMYHHYLAVAVAGALHLLSMLYFALADRGALLTGKLERADAAFFLVYGLFILSFCLIYVLTTKMWTPRAESGKQQLNDILESVSVGVWTYDLSTMELEVSAGFEQITGYSSESLKGKQVQEIVYPEDLKLFFEIQHELILQKTNSVKECRIVRPDGEIKWLQNRARPYFNAHGHLVRLEGVIIEITERKQLEEKIQFLAYHDELTGLANRAKFNAKYEETQGRGEPVALMFLDLDNFKEVNDTYGHEAGDELLKHIAGRLVSLVRAQDMVCRLGGDEFVILLVNLQEDGVLKVLDRIRSSLAEGYVYRGMRISISASIGISLSPDGNASLEDMLRLADATMYDVKRGGDSIRMTAEPSTPLPS</sequence>
<feature type="transmembrane region" description="Helical" evidence="1">
    <location>
        <begin position="101"/>
        <end position="123"/>
    </location>
</feature>
<evidence type="ECO:0000256" key="1">
    <source>
        <dbReference type="SAM" id="Phobius"/>
    </source>
</evidence>
<feature type="domain" description="PAC" evidence="3">
    <location>
        <begin position="243"/>
        <end position="295"/>
    </location>
</feature>
<reference evidence="5 6" key="1">
    <citation type="submission" date="2023-12" db="EMBL/GenBank/DDBJ databases">
        <title>Whole genome sequencing of Paenibacillus phoenicis isolated from the Phoenix Mars Lander spacecraft assembly facility.</title>
        <authorList>
            <person name="Garcia A."/>
            <person name="Venkateswaran K."/>
        </authorList>
    </citation>
    <scope>NUCLEOTIDE SEQUENCE [LARGE SCALE GENOMIC DNA]</scope>
    <source>
        <strain evidence="5 6">3PO2SA</strain>
    </source>
</reference>
<organism evidence="5 6">
    <name type="scientific">Paenibacillus phoenicis</name>
    <dbReference type="NCBI Taxonomy" id="554117"/>
    <lineage>
        <taxon>Bacteria</taxon>
        <taxon>Bacillati</taxon>
        <taxon>Bacillota</taxon>
        <taxon>Bacilli</taxon>
        <taxon>Bacillales</taxon>
        <taxon>Paenibacillaceae</taxon>
        <taxon>Paenibacillus</taxon>
    </lineage>
</organism>
<dbReference type="PANTHER" id="PTHR46663:SF3">
    <property type="entry name" value="SLL0267 PROTEIN"/>
    <property type="match status" value="1"/>
</dbReference>
<feature type="transmembrane region" description="Helical" evidence="1">
    <location>
        <begin position="12"/>
        <end position="31"/>
    </location>
</feature>
<feature type="transmembrane region" description="Helical" evidence="1">
    <location>
        <begin position="139"/>
        <end position="158"/>
    </location>
</feature>
<keyword evidence="1" id="KW-0472">Membrane</keyword>
<feature type="transmembrane region" description="Helical" evidence="1">
    <location>
        <begin position="62"/>
        <end position="81"/>
    </location>
</feature>
<gene>
    <name evidence="5" type="ORF">U9M73_16265</name>
</gene>
<accession>A0ABU5PNI6</accession>
<dbReference type="PROSITE" id="PS50113">
    <property type="entry name" value="PAC"/>
    <property type="match status" value="1"/>
</dbReference>
<dbReference type="PANTHER" id="PTHR46663">
    <property type="entry name" value="DIGUANYLATE CYCLASE DGCT-RELATED"/>
    <property type="match status" value="1"/>
</dbReference>
<dbReference type="SUPFAM" id="SSF55073">
    <property type="entry name" value="Nucleotide cyclase"/>
    <property type="match status" value="1"/>
</dbReference>
<keyword evidence="1" id="KW-0812">Transmembrane</keyword>
<dbReference type="CDD" id="cd01949">
    <property type="entry name" value="GGDEF"/>
    <property type="match status" value="1"/>
</dbReference>
<dbReference type="PROSITE" id="PS50112">
    <property type="entry name" value="PAS"/>
    <property type="match status" value="1"/>
</dbReference>
<dbReference type="InterPro" id="IPR035965">
    <property type="entry name" value="PAS-like_dom_sf"/>
</dbReference>
<dbReference type="InterPro" id="IPR000700">
    <property type="entry name" value="PAS-assoc_C"/>
</dbReference>
<dbReference type="GO" id="GO:0052621">
    <property type="term" value="F:diguanylate cyclase activity"/>
    <property type="evidence" value="ECO:0007669"/>
    <property type="project" value="UniProtKB-EC"/>
</dbReference>
<evidence type="ECO:0000259" key="2">
    <source>
        <dbReference type="PROSITE" id="PS50112"/>
    </source>
</evidence>
<name>A0ABU5PNI6_9BACL</name>
<dbReference type="Pfam" id="PF08447">
    <property type="entry name" value="PAS_3"/>
    <property type="match status" value="1"/>
</dbReference>
<dbReference type="Gene3D" id="3.30.70.270">
    <property type="match status" value="1"/>
</dbReference>
<evidence type="ECO:0000313" key="6">
    <source>
        <dbReference type="Proteomes" id="UP001292216"/>
    </source>
</evidence>
<dbReference type="CDD" id="cd00130">
    <property type="entry name" value="PAS"/>
    <property type="match status" value="1"/>
</dbReference>
<dbReference type="RefSeq" id="WP_260070938.1">
    <property type="nucleotide sequence ID" value="NZ_CBCSKM010000001.1"/>
</dbReference>
<dbReference type="InterPro" id="IPR013655">
    <property type="entry name" value="PAS_fold_3"/>
</dbReference>
<feature type="transmembrane region" description="Helical" evidence="1">
    <location>
        <begin position="37"/>
        <end position="55"/>
    </location>
</feature>
<keyword evidence="6" id="KW-1185">Reference proteome</keyword>
<dbReference type="InterPro" id="IPR029787">
    <property type="entry name" value="Nucleotide_cyclase"/>
</dbReference>
<feature type="domain" description="PAS" evidence="2">
    <location>
        <begin position="170"/>
        <end position="240"/>
    </location>
</feature>
<proteinExistence type="predicted"/>
<dbReference type="EMBL" id="JAYERP010000001">
    <property type="protein sequence ID" value="MEA3571508.1"/>
    <property type="molecule type" value="Genomic_DNA"/>
</dbReference>
<dbReference type="InterPro" id="IPR001610">
    <property type="entry name" value="PAC"/>
</dbReference>
<evidence type="ECO:0000313" key="5">
    <source>
        <dbReference type="EMBL" id="MEA3571508.1"/>
    </source>
</evidence>
<dbReference type="NCBIfam" id="TIGR00254">
    <property type="entry name" value="GGDEF"/>
    <property type="match status" value="1"/>
</dbReference>
<dbReference type="InterPro" id="IPR043128">
    <property type="entry name" value="Rev_trsase/Diguanyl_cyclase"/>
</dbReference>
<dbReference type="EC" id="2.7.7.65" evidence="5"/>
<keyword evidence="1" id="KW-1133">Transmembrane helix</keyword>
<dbReference type="InterPro" id="IPR000014">
    <property type="entry name" value="PAS"/>
</dbReference>
<dbReference type="SMART" id="SM00091">
    <property type="entry name" value="PAS"/>
    <property type="match status" value="1"/>
</dbReference>
<dbReference type="Gene3D" id="3.30.450.20">
    <property type="entry name" value="PAS domain"/>
    <property type="match status" value="1"/>
</dbReference>
<comment type="caution">
    <text evidence="5">The sequence shown here is derived from an EMBL/GenBank/DDBJ whole genome shotgun (WGS) entry which is preliminary data.</text>
</comment>